<reference evidence="5" key="1">
    <citation type="submission" date="2020-11" db="EMBL/GenBank/DDBJ databases">
        <authorList>
            <person name="Tran Van P."/>
        </authorList>
    </citation>
    <scope>NUCLEOTIDE SEQUENCE</scope>
</reference>
<protein>
    <recommendedName>
        <fullName evidence="6">Disintegrin and metalloproteinase domain-containing protein 10</fullName>
    </recommendedName>
</protein>
<dbReference type="PANTHER" id="PTHR45702">
    <property type="entry name" value="ADAM10/ADAM17 METALLOPEPTIDASE FAMILY MEMBER"/>
    <property type="match status" value="1"/>
</dbReference>
<evidence type="ECO:0000259" key="4">
    <source>
        <dbReference type="PROSITE" id="PS50215"/>
    </source>
</evidence>
<name>A0A7R9K0S4_TIMGE</name>
<evidence type="ECO:0000256" key="2">
    <source>
        <dbReference type="SAM" id="MobiDB-lite"/>
    </source>
</evidence>
<dbReference type="GO" id="GO:0006509">
    <property type="term" value="P:membrane protein ectodomain proteolysis"/>
    <property type="evidence" value="ECO:0007669"/>
    <property type="project" value="TreeGrafter"/>
</dbReference>
<dbReference type="GO" id="GO:0004222">
    <property type="term" value="F:metalloendopeptidase activity"/>
    <property type="evidence" value="ECO:0007669"/>
    <property type="project" value="InterPro"/>
</dbReference>
<dbReference type="InterPro" id="IPR036436">
    <property type="entry name" value="Disintegrin_dom_sf"/>
</dbReference>
<evidence type="ECO:0000259" key="3">
    <source>
        <dbReference type="PROSITE" id="PS50214"/>
    </source>
</evidence>
<feature type="domain" description="Disintegrin" evidence="3">
    <location>
        <begin position="547"/>
        <end position="700"/>
    </location>
</feature>
<dbReference type="EMBL" id="OE841253">
    <property type="protein sequence ID" value="CAD7594993.1"/>
    <property type="molecule type" value="Genomic_DNA"/>
</dbReference>
<feature type="domain" description="Peptidase M12B" evidence="4">
    <location>
        <begin position="329"/>
        <end position="614"/>
    </location>
</feature>
<dbReference type="GO" id="GO:0005886">
    <property type="term" value="C:plasma membrane"/>
    <property type="evidence" value="ECO:0007669"/>
    <property type="project" value="TreeGrafter"/>
</dbReference>
<sequence>MDDKKHACAVCLLLRLKEILTSNRPGTACLKNRPGTVCLKNRPATVCLKNRPATVCLKNRPATVCLKNRPGTRWLILRSICTLTVWMTWNSLMAHIEGLKLRYFGVPLNEYISHYEPLSYDAQDVHRNHVRAKRSVTRENAVHLHFSAHRRSFNIRLKRDLSTFSSNLVVHGPDGREEDLDTSHIYQGHVIGEPGSHVFGSVSEGVFEGKIVAPWGSYYVEKAHRYFPNTANKTFHSVIYSESDVGDPYESFRTGHVGGCGVTDEVSQWMDRIQNGAVDDDDPPPSPGKVKPPQSQFPSYHPNKYSREANEEEKSRVKRGTRSKDDNRNTCSLFIQTDPLIWRHITEQVNNDPDKTREEILSLIAHHVTAVNYIYRDTKFDGRVEHRNIKFEVQRIKIDDDTACKPMYTGDPNQFCLENIDVSNFLNLHSLGNHEDFCLAYVFTYRDFTGGTLGLAWVASASDAPKGCNTVYLSTGASGGICEKYKTYTETVGGMYQSTKRSLNTGIITFVNYNSRVPPKVSQLTLAHEIGHNFGSPVSCNRKASEGAFCGNKIVEAGEECDCGYDYEECTDKCCYPRIVNETDKSNNSSAKGCARRTRTQCSCVTVQAVLQSQLYVLQSQLYVLQSKLCYGPSLLRSQLYVTVSAVCYSPSQGPCCSSETCTFVQASHSVQCKGESDCSWSSTCNGRSPECPSPHPKANKTRCNEGTQVCRHSPYYPSSSLACLYVETKVQGSITGLYKIYVIGEIGASHFPKMN</sequence>
<feature type="active site" evidence="1">
    <location>
        <position position="529"/>
    </location>
</feature>
<dbReference type="GO" id="GO:0007219">
    <property type="term" value="P:Notch signaling pathway"/>
    <property type="evidence" value="ECO:0007669"/>
    <property type="project" value="TreeGrafter"/>
</dbReference>
<dbReference type="InterPro" id="IPR001590">
    <property type="entry name" value="Peptidase_M12B"/>
</dbReference>
<dbReference type="SUPFAM" id="SSF57552">
    <property type="entry name" value="Blood coagulation inhibitor (disintegrin)"/>
    <property type="match status" value="1"/>
</dbReference>
<feature type="region of interest" description="Disordered" evidence="2">
    <location>
        <begin position="275"/>
        <end position="329"/>
    </location>
</feature>
<dbReference type="SMART" id="SM00050">
    <property type="entry name" value="DISIN"/>
    <property type="match status" value="1"/>
</dbReference>
<proteinExistence type="predicted"/>
<evidence type="ECO:0000313" key="5">
    <source>
        <dbReference type="EMBL" id="CAD7594993.1"/>
    </source>
</evidence>
<gene>
    <name evidence="5" type="ORF">TGEB3V08_LOCUS5865</name>
</gene>
<accession>A0A7R9K0S4</accession>
<organism evidence="5">
    <name type="scientific">Timema genevievae</name>
    <name type="common">Walking stick</name>
    <dbReference type="NCBI Taxonomy" id="629358"/>
    <lineage>
        <taxon>Eukaryota</taxon>
        <taxon>Metazoa</taxon>
        <taxon>Ecdysozoa</taxon>
        <taxon>Arthropoda</taxon>
        <taxon>Hexapoda</taxon>
        <taxon>Insecta</taxon>
        <taxon>Pterygota</taxon>
        <taxon>Neoptera</taxon>
        <taxon>Polyneoptera</taxon>
        <taxon>Phasmatodea</taxon>
        <taxon>Timematodea</taxon>
        <taxon>Timematoidea</taxon>
        <taxon>Timematidae</taxon>
        <taxon>Timema</taxon>
    </lineage>
</organism>
<evidence type="ECO:0000256" key="1">
    <source>
        <dbReference type="PROSITE-ProRule" id="PRU00276"/>
    </source>
</evidence>
<dbReference type="Pfam" id="PF13574">
    <property type="entry name" value="Reprolysin_2"/>
    <property type="match status" value="1"/>
</dbReference>
<dbReference type="PROSITE" id="PS50214">
    <property type="entry name" value="DISINTEGRIN_2"/>
    <property type="match status" value="1"/>
</dbReference>
<dbReference type="PROSITE" id="PS50215">
    <property type="entry name" value="ADAM_MEPRO"/>
    <property type="match status" value="1"/>
</dbReference>
<dbReference type="PANTHER" id="PTHR45702:SF2">
    <property type="entry name" value="KUZBANIAN, ISOFORM A"/>
    <property type="match status" value="1"/>
</dbReference>
<feature type="compositionally biased region" description="Basic and acidic residues" evidence="2">
    <location>
        <begin position="305"/>
        <end position="315"/>
    </location>
</feature>
<dbReference type="SUPFAM" id="SSF55486">
    <property type="entry name" value="Metalloproteases ('zincins'), catalytic domain"/>
    <property type="match status" value="1"/>
</dbReference>
<dbReference type="InterPro" id="IPR051489">
    <property type="entry name" value="ADAM_Metalloproteinase"/>
</dbReference>
<comment type="caution">
    <text evidence="1">Lacks conserved residue(s) required for the propagation of feature annotation.</text>
</comment>
<dbReference type="Gene3D" id="3.40.390.10">
    <property type="entry name" value="Collagenase (Catalytic Domain)"/>
    <property type="match status" value="1"/>
</dbReference>
<dbReference type="InterPro" id="IPR001762">
    <property type="entry name" value="Disintegrin_dom"/>
</dbReference>
<dbReference type="InterPro" id="IPR024079">
    <property type="entry name" value="MetalloPept_cat_dom_sf"/>
</dbReference>
<dbReference type="AlphaFoldDB" id="A0A7R9K0S4"/>
<evidence type="ECO:0008006" key="6">
    <source>
        <dbReference type="Google" id="ProtNLM"/>
    </source>
</evidence>